<feature type="binding site" evidence="16">
    <location>
        <position position="168"/>
    </location>
    <ligand>
        <name>Mg(2+)</name>
        <dbReference type="ChEBI" id="CHEBI:18420"/>
    </ligand>
</feature>
<gene>
    <name evidence="20" type="primary">tkt</name>
    <name evidence="20" type="ORF">E3202_07765</name>
</gene>
<evidence type="ECO:0000259" key="19">
    <source>
        <dbReference type="SMART" id="SM00861"/>
    </source>
</evidence>
<proteinExistence type="inferred from homology"/>
<reference evidence="20 21" key="1">
    <citation type="submission" date="2019-03" db="EMBL/GenBank/DDBJ databases">
        <title>The complete genome sequence of Neokomagataea sp. Jb2 NBRC113641.</title>
        <authorList>
            <person name="Chua K.-O."/>
            <person name="Chan K.-G."/>
            <person name="See-Too W.-S."/>
        </authorList>
    </citation>
    <scope>NUCLEOTIDE SEQUENCE [LARGE SCALE GENOMIC DNA]</scope>
    <source>
        <strain evidence="20 21">Jb2</strain>
    </source>
</reference>
<dbReference type="SUPFAM" id="SSF52922">
    <property type="entry name" value="TK C-terminal domain-like"/>
    <property type="match status" value="1"/>
</dbReference>
<feature type="binding site" evidence="14">
    <location>
        <position position="478"/>
    </location>
    <ligand>
        <name>substrate</name>
    </ligand>
</feature>
<dbReference type="GO" id="GO:0005829">
    <property type="term" value="C:cytosol"/>
    <property type="evidence" value="ECO:0007669"/>
    <property type="project" value="TreeGrafter"/>
</dbReference>
<evidence type="ECO:0000313" key="20">
    <source>
        <dbReference type="EMBL" id="TPW34596.1"/>
    </source>
</evidence>
<feature type="binding site" evidence="14">
    <location>
        <position position="371"/>
    </location>
    <ligand>
        <name>substrate</name>
    </ligand>
</feature>
<evidence type="ECO:0000256" key="3">
    <source>
        <dbReference type="ARBA" id="ARBA00007131"/>
    </source>
</evidence>
<dbReference type="Pfam" id="PF22613">
    <property type="entry name" value="Transketolase_C_1"/>
    <property type="match status" value="1"/>
</dbReference>
<comment type="catalytic activity">
    <reaction evidence="11">
        <text>D-sedoheptulose 7-phosphate + D-glyceraldehyde 3-phosphate = aldehydo-D-ribose 5-phosphate + D-xylulose 5-phosphate</text>
        <dbReference type="Rhea" id="RHEA:10508"/>
        <dbReference type="ChEBI" id="CHEBI:57483"/>
        <dbReference type="ChEBI" id="CHEBI:57737"/>
        <dbReference type="ChEBI" id="CHEBI:58273"/>
        <dbReference type="ChEBI" id="CHEBI:59776"/>
        <dbReference type="EC" id="2.2.1.1"/>
    </reaction>
</comment>
<dbReference type="GO" id="GO:0009052">
    <property type="term" value="P:pentose-phosphate shunt, non-oxidative branch"/>
    <property type="evidence" value="ECO:0007669"/>
    <property type="project" value="UniProtKB-ARBA"/>
</dbReference>
<sequence length="762" mass="81323">MDKLEKLSIDTIRTLSMDAVEKAKSGHPGSAMGLAPAMYALWANDLVYDPAAPHWPARDRFVLSGGHVSMLLYAMIHLAGIEEAVDGKTTGAPALTVEDIRNFRQLGSRTPGHPEYGHTTGVEVTTGPLAQGCANAVGMAMAQRWLAARYDRPGFRLFDYRVTAFAGDGDMMEGLSSEAASLAGHLELGNLTWVYDRNSISIEGDIAQTFTEDVGARFEAFGWHVIEVAQGQDVRAVTEALQAARQEMSRPSLVIINTVIGFGAPGKAGKASAHGEPLGAAELEGAKRAYGWPEDAPPFHVPEGVREHVTGALSARGTPRHQAWEKMFADYRKAYPQEAAELDMIFSGRLPRGWEETLPSWPADPKGLATRQSAGAALNALASAVPWMVGGAADLAPSTKTTIEGGGDFQPPRWGGTYGGRNIRFGVREQAMGAICNGMALSGLRSFCAGFMIFSDYMKPPIRLSALMGLPVTYVFTHDSIGVGEDGPTHQPIEQLAQLRATPNLTVIRPADANEAAEAWRVVMKHDTGPVALALTRQAVPTLDRTKYAPASLLAMGGYVLANAGGNRPEVILMASGSEVPLVVAAYERLVAEGVRARVVSLPSWELFEAQEEIYRRSVLPPFVKARVGVEMGAPLGWDRYVGPEGTMIAMHDFGVSAPAPELMAQYGFTVDNICKAARAQIAAHRPPEKPRAEASGCPYPHGEGVPAAQAQNTGAQAAGAHDPHSQLAQAGMQCGGSRLLAELRAKEAARKEAGQKEADQD</sequence>
<dbReference type="PANTHER" id="PTHR43522:SF2">
    <property type="entry name" value="TRANSKETOLASE 1-RELATED"/>
    <property type="match status" value="1"/>
</dbReference>
<evidence type="ECO:0000256" key="9">
    <source>
        <dbReference type="ARBA" id="ARBA00022842"/>
    </source>
</evidence>
<feature type="binding site" evidence="15">
    <location>
        <position position="198"/>
    </location>
    <ligand>
        <name>thiamine diphosphate</name>
        <dbReference type="ChEBI" id="CHEBI:58937"/>
    </ligand>
</feature>
<feature type="binding site" evidence="14">
    <location>
        <position position="490"/>
    </location>
    <ligand>
        <name>substrate</name>
    </ligand>
</feature>
<evidence type="ECO:0000256" key="17">
    <source>
        <dbReference type="PIRSR" id="PIRSR605478-5"/>
    </source>
</evidence>
<keyword evidence="21" id="KW-1185">Reference proteome</keyword>
<feature type="binding site" evidence="15">
    <location>
        <position position="274"/>
    </location>
    <ligand>
        <name>thiamine diphosphate</name>
        <dbReference type="ChEBI" id="CHEBI:58937"/>
    </ligand>
</feature>
<dbReference type="InterPro" id="IPR029061">
    <property type="entry name" value="THDP-binding"/>
</dbReference>
<feature type="site" description="Important for catalytic activity" evidence="17">
    <location>
        <position position="274"/>
    </location>
</feature>
<feature type="active site" description="Proton donor" evidence="13">
    <location>
        <position position="429"/>
    </location>
</feature>
<feature type="region of interest" description="Disordered" evidence="18">
    <location>
        <begin position="684"/>
        <end position="734"/>
    </location>
</feature>
<feature type="binding site" evidence="14">
    <location>
        <position position="537"/>
    </location>
    <ligand>
        <name>substrate</name>
    </ligand>
</feature>
<evidence type="ECO:0000256" key="10">
    <source>
        <dbReference type="ARBA" id="ARBA00023052"/>
    </source>
</evidence>
<feature type="binding site" evidence="14">
    <location>
        <position position="274"/>
    </location>
    <ligand>
        <name>substrate</name>
    </ligand>
</feature>
<dbReference type="Gene3D" id="3.40.50.970">
    <property type="match status" value="2"/>
</dbReference>
<keyword evidence="8" id="KW-0106">Calcium</keyword>
<comment type="similarity">
    <text evidence="3">Belongs to the transketolase family.</text>
</comment>
<dbReference type="RefSeq" id="WP_165601148.1">
    <property type="nucleotide sequence ID" value="NZ_SORZ01000002.1"/>
</dbReference>
<evidence type="ECO:0000256" key="13">
    <source>
        <dbReference type="PIRSR" id="PIRSR605478-1"/>
    </source>
</evidence>
<comment type="cofactor">
    <cofactor evidence="2">
        <name>Co(2+)</name>
        <dbReference type="ChEBI" id="CHEBI:48828"/>
    </cofactor>
</comment>
<feature type="binding site" evidence="15">
    <location>
        <position position="169"/>
    </location>
    <ligand>
        <name>thiamine diphosphate</name>
        <dbReference type="ChEBI" id="CHEBI:58937"/>
    </ligand>
</feature>
<evidence type="ECO:0000256" key="7">
    <source>
        <dbReference type="ARBA" id="ARBA00022723"/>
    </source>
</evidence>
<dbReference type="Proteomes" id="UP000315037">
    <property type="component" value="Unassembled WGS sequence"/>
</dbReference>
<evidence type="ECO:0000313" key="21">
    <source>
        <dbReference type="Proteomes" id="UP000315037"/>
    </source>
</evidence>
<dbReference type="FunFam" id="3.40.50.920:FF:000003">
    <property type="entry name" value="Transketolase"/>
    <property type="match status" value="1"/>
</dbReference>
<dbReference type="NCBIfam" id="TIGR00232">
    <property type="entry name" value="tktlase_bact"/>
    <property type="match status" value="1"/>
</dbReference>
<evidence type="ECO:0000256" key="4">
    <source>
        <dbReference type="ARBA" id="ARBA00011738"/>
    </source>
</evidence>
<dbReference type="InterPro" id="IPR005478">
    <property type="entry name" value="Transketolase_bac-like"/>
</dbReference>
<feature type="domain" description="Transketolase-like pyrimidine-binding" evidence="19">
    <location>
        <begin position="368"/>
        <end position="542"/>
    </location>
</feature>
<evidence type="ECO:0000256" key="8">
    <source>
        <dbReference type="ARBA" id="ARBA00022837"/>
    </source>
</evidence>
<name>A0A506UML3_9PROT</name>
<dbReference type="PANTHER" id="PTHR43522">
    <property type="entry name" value="TRANSKETOLASE"/>
    <property type="match status" value="1"/>
</dbReference>
<accession>A0A506UML3</accession>
<comment type="caution">
    <text evidence="20">The sequence shown here is derived from an EMBL/GenBank/DDBJ whole genome shotgun (WGS) entry which is preliminary data.</text>
</comment>
<feature type="binding site" evidence="16">
    <location>
        <position position="198"/>
    </location>
    <ligand>
        <name>Mg(2+)</name>
        <dbReference type="ChEBI" id="CHEBI:18420"/>
    </ligand>
</feature>
<dbReference type="EMBL" id="SORZ01000002">
    <property type="protein sequence ID" value="TPW34596.1"/>
    <property type="molecule type" value="Genomic_DNA"/>
</dbReference>
<comment type="subunit">
    <text evidence="4">Homodimer.</text>
</comment>
<comment type="cofactor">
    <cofactor evidence="16">
        <name>Mg(2+)</name>
        <dbReference type="ChEBI" id="CHEBI:18420"/>
    </cofactor>
    <text evidence="16">Binds 1 Mg(2+) ion per subunit. Can also utilize other divalent metal cations, such as Ca(2+), Mn(2+) and Co(2+).</text>
</comment>
<evidence type="ECO:0000256" key="15">
    <source>
        <dbReference type="PIRSR" id="PIRSR605478-3"/>
    </source>
</evidence>
<keyword evidence="9 16" id="KW-0460">Magnesium</keyword>
<dbReference type="InterPro" id="IPR020826">
    <property type="entry name" value="Transketolase_BS"/>
</dbReference>
<dbReference type="CDD" id="cd07033">
    <property type="entry name" value="TPP_PYR_DXS_TK_like"/>
    <property type="match status" value="1"/>
</dbReference>
<feature type="site" description="Important for catalytic activity" evidence="17">
    <location>
        <position position="27"/>
    </location>
</feature>
<feature type="binding site" evidence="14">
    <location>
        <position position="27"/>
    </location>
    <ligand>
        <name>substrate</name>
    </ligand>
</feature>
<dbReference type="InterPro" id="IPR005474">
    <property type="entry name" value="Transketolase_N"/>
</dbReference>
<evidence type="ECO:0000256" key="12">
    <source>
        <dbReference type="NCBIfam" id="TIGR00232"/>
    </source>
</evidence>
<dbReference type="FunFam" id="3.40.50.970:FF:000003">
    <property type="entry name" value="Transketolase"/>
    <property type="match status" value="1"/>
</dbReference>
<dbReference type="InterPro" id="IPR033247">
    <property type="entry name" value="Transketolase_fam"/>
</dbReference>
<dbReference type="PROSITE" id="PS00802">
    <property type="entry name" value="TRANSKETOLASE_2"/>
    <property type="match status" value="1"/>
</dbReference>
<dbReference type="InterPro" id="IPR009014">
    <property type="entry name" value="Transketo_C/PFOR_II"/>
</dbReference>
<dbReference type="Gene3D" id="3.40.50.920">
    <property type="match status" value="1"/>
</dbReference>
<feature type="compositionally biased region" description="Low complexity" evidence="18">
    <location>
        <begin position="708"/>
        <end position="721"/>
    </location>
</feature>
<evidence type="ECO:0000256" key="1">
    <source>
        <dbReference type="ARBA" id="ARBA00001913"/>
    </source>
</evidence>
<evidence type="ECO:0000256" key="18">
    <source>
        <dbReference type="SAM" id="MobiDB-lite"/>
    </source>
</evidence>
<dbReference type="InterPro" id="IPR055152">
    <property type="entry name" value="Transketolase-like_C_2"/>
</dbReference>
<dbReference type="SUPFAM" id="SSF52518">
    <property type="entry name" value="Thiamin diphosphate-binding fold (THDP-binding)"/>
    <property type="match status" value="2"/>
</dbReference>
<dbReference type="CDD" id="cd02012">
    <property type="entry name" value="TPP_TK"/>
    <property type="match status" value="1"/>
</dbReference>
<feature type="binding site" evidence="15">
    <location>
        <position position="67"/>
    </location>
    <ligand>
        <name>thiamine diphosphate</name>
        <dbReference type="ChEBI" id="CHEBI:58937"/>
    </ligand>
</feature>
<feature type="binding site" evidence="14">
    <location>
        <position position="398"/>
    </location>
    <ligand>
        <name>substrate</name>
    </ligand>
</feature>
<keyword evidence="7 16" id="KW-0479">Metal-binding</keyword>
<dbReference type="GO" id="GO:0046872">
    <property type="term" value="F:metal ion binding"/>
    <property type="evidence" value="ECO:0007669"/>
    <property type="project" value="UniProtKB-KW"/>
</dbReference>
<keyword evidence="6 20" id="KW-0808">Transferase</keyword>
<evidence type="ECO:0000256" key="11">
    <source>
        <dbReference type="ARBA" id="ARBA00049473"/>
    </source>
</evidence>
<feature type="binding site" evidence="15">
    <location>
        <position position="454"/>
    </location>
    <ligand>
        <name>thiamine diphosphate</name>
        <dbReference type="ChEBI" id="CHEBI:58937"/>
    </ligand>
</feature>
<comment type="cofactor">
    <cofactor evidence="1">
        <name>Ca(2+)</name>
        <dbReference type="ChEBI" id="CHEBI:29108"/>
    </cofactor>
</comment>
<evidence type="ECO:0000256" key="2">
    <source>
        <dbReference type="ARBA" id="ARBA00001941"/>
    </source>
</evidence>
<dbReference type="InterPro" id="IPR005475">
    <property type="entry name" value="Transketolase-like_Pyr-bd"/>
</dbReference>
<evidence type="ECO:0000256" key="5">
    <source>
        <dbReference type="ARBA" id="ARBA00013152"/>
    </source>
</evidence>
<dbReference type="Pfam" id="PF02779">
    <property type="entry name" value="Transket_pyr"/>
    <property type="match status" value="1"/>
</dbReference>
<dbReference type="SMART" id="SM00861">
    <property type="entry name" value="Transket_pyr"/>
    <property type="match status" value="1"/>
</dbReference>
<dbReference type="InterPro" id="IPR049557">
    <property type="entry name" value="Transketolase_CS"/>
</dbReference>
<evidence type="ECO:0000256" key="16">
    <source>
        <dbReference type="PIRSR" id="PIRSR605478-4"/>
    </source>
</evidence>
<dbReference type="FunFam" id="3.40.50.970:FF:000004">
    <property type="entry name" value="Transketolase"/>
    <property type="match status" value="1"/>
</dbReference>
<evidence type="ECO:0000256" key="14">
    <source>
        <dbReference type="PIRSR" id="PIRSR605478-2"/>
    </source>
</evidence>
<organism evidence="20 21">
    <name type="scientific">Oecophyllibacter saccharovorans</name>
    <dbReference type="NCBI Taxonomy" id="2558360"/>
    <lineage>
        <taxon>Bacteria</taxon>
        <taxon>Pseudomonadati</taxon>
        <taxon>Pseudomonadota</taxon>
        <taxon>Alphaproteobacteria</taxon>
        <taxon>Acetobacterales</taxon>
        <taxon>Acetobacteraceae</taxon>
        <taxon>Oecophyllibacter</taxon>
    </lineage>
</organism>
<dbReference type="EC" id="2.2.1.1" evidence="5 12"/>
<feature type="binding site" evidence="15">
    <location>
        <begin position="127"/>
        <end position="129"/>
    </location>
    <ligand>
        <name>thiamine diphosphate</name>
        <dbReference type="ChEBI" id="CHEBI:58937"/>
    </ligand>
</feature>
<feature type="binding site" evidence="14">
    <location>
        <position position="486"/>
    </location>
    <ligand>
        <name>substrate</name>
    </ligand>
</feature>
<dbReference type="PROSITE" id="PS00801">
    <property type="entry name" value="TRANSKETOLASE_1"/>
    <property type="match status" value="1"/>
</dbReference>
<feature type="binding site" evidence="16">
    <location>
        <position position="200"/>
    </location>
    <ligand>
        <name>Mg(2+)</name>
        <dbReference type="ChEBI" id="CHEBI:18420"/>
    </ligand>
</feature>
<dbReference type="GO" id="GO:0004802">
    <property type="term" value="F:transketolase activity"/>
    <property type="evidence" value="ECO:0007669"/>
    <property type="project" value="UniProtKB-UniRule"/>
</dbReference>
<comment type="cofactor">
    <cofactor evidence="15">
        <name>thiamine diphosphate</name>
        <dbReference type="ChEBI" id="CHEBI:58937"/>
    </cofactor>
    <text evidence="15">Binds 1 thiamine pyrophosphate per subunit. During the reaction, the substrate forms a covalent intermediate with the cofactor.</text>
</comment>
<evidence type="ECO:0000256" key="6">
    <source>
        <dbReference type="ARBA" id="ARBA00022679"/>
    </source>
</evidence>
<dbReference type="Pfam" id="PF00456">
    <property type="entry name" value="Transketolase_N"/>
    <property type="match status" value="1"/>
</dbReference>
<keyword evidence="10 15" id="KW-0786">Thiamine pyrophosphate</keyword>
<protein>
    <recommendedName>
        <fullName evidence="5 12">Transketolase</fullName>
        <ecNumber evidence="5 12">2.2.1.1</ecNumber>
    </recommendedName>
</protein>
<dbReference type="AlphaFoldDB" id="A0A506UML3"/>